<dbReference type="OrthoDB" id="6628365at2"/>
<name>B7X106_COMTK</name>
<dbReference type="AlphaFoldDB" id="B7X106"/>
<proteinExistence type="predicted"/>
<evidence type="ECO:0000313" key="3">
    <source>
        <dbReference type="Proteomes" id="UP000003039"/>
    </source>
</evidence>
<protein>
    <submittedName>
        <fullName evidence="1">GP16</fullName>
    </submittedName>
</protein>
<sequence length="155" mass="16888">MGAHVGRDVKVEFALKAEALPKPAAGDYKILGMMRAKSINTTWDTVDTTADKSPNFTKTSLVTFKNVEFSGDGVSYDDEVHNQELLEKHVVSPPEETGFQPKVWFKITYPGGKVYEGPFIVSSWSNDSPYANEATWSIGAQSNGDVTFTPAPVGP</sequence>
<dbReference type="EMBL" id="AAUJ02000001">
    <property type="protein sequence ID" value="EED68337.1"/>
    <property type="molecule type" value="Genomic_DNA"/>
</dbReference>
<organism evidence="1 3">
    <name type="scientific">Comamonas testosteroni (strain DSM 14576 / KF-1)</name>
    <name type="common">Pseudomonas testosteroni</name>
    <dbReference type="NCBI Taxonomy" id="399795"/>
    <lineage>
        <taxon>Bacteria</taxon>
        <taxon>Pseudomonadati</taxon>
        <taxon>Pseudomonadota</taxon>
        <taxon>Betaproteobacteria</taxon>
        <taxon>Burkholderiales</taxon>
        <taxon>Comamonadaceae</taxon>
        <taxon>Comamonas</taxon>
    </lineage>
</organism>
<comment type="caution">
    <text evidence="1">The sequence shown here is derived from an EMBL/GenBank/DDBJ whole genome shotgun (WGS) entry which is preliminary data.</text>
</comment>
<dbReference type="Proteomes" id="UP000003039">
    <property type="component" value="Unassembled WGS sequence"/>
</dbReference>
<dbReference type="NCBIfam" id="NF047353">
    <property type="entry name" value="tube_lmo2291"/>
    <property type="match status" value="1"/>
</dbReference>
<accession>B7X106</accession>
<evidence type="ECO:0000313" key="2">
    <source>
        <dbReference type="EMBL" id="EED68400.1"/>
    </source>
</evidence>
<dbReference type="RefSeq" id="WP_003056720.1">
    <property type="nucleotide sequence ID" value="NZ_AAUJ02000001.1"/>
</dbReference>
<dbReference type="InterPro" id="IPR011855">
    <property type="entry name" value="Phgtail_TP901_1"/>
</dbReference>
<dbReference type="Pfam" id="PF06199">
    <property type="entry name" value="Phage_tail_2"/>
    <property type="match status" value="1"/>
</dbReference>
<dbReference type="EMBL" id="AAUJ02000001">
    <property type="protein sequence ID" value="EED68400.1"/>
    <property type="molecule type" value="Genomic_DNA"/>
</dbReference>
<gene>
    <name evidence="1" type="ORF">CtesDRAFT_PD3284</name>
    <name evidence="2" type="ORF">CtesDRAFT_PD3347</name>
</gene>
<evidence type="ECO:0000313" key="1">
    <source>
        <dbReference type="EMBL" id="EED68337.1"/>
    </source>
</evidence>
<reference evidence="1" key="2">
    <citation type="submission" date="2009-01" db="EMBL/GenBank/DDBJ databases">
        <authorList>
            <consortium name="US DOE Joint Genome Institute (JGI-PGF)"/>
            <person name="Lucas S."/>
            <person name="Copeland A."/>
            <person name="Lapidus A."/>
            <person name="Glavina del Rio T."/>
            <person name="Dalin E."/>
            <person name="Tice H."/>
            <person name="Bruce D."/>
            <person name="Goodwin L."/>
            <person name="Pitluck S."/>
            <person name="LaButti K.M."/>
            <person name="Lowry S."/>
            <person name="Sun H."/>
            <person name="Larimer F."/>
            <person name="Land M.L."/>
            <person name="Hauser L."/>
            <person name="Kjelleberg S."/>
            <person name="Cook A."/>
            <person name="Knepper T.P."/>
            <person name="Fischer K."/>
            <person name="Schleheck D."/>
            <person name="Richardson P."/>
        </authorList>
    </citation>
    <scope>NUCLEOTIDE SEQUENCE</scope>
    <source>
        <strain evidence="1">KF-1</strain>
    </source>
</reference>
<reference evidence="1 3" key="1">
    <citation type="journal article" date="2004" name="Appl. Environ. Microbiol.">
        <title>Mineralization of individual congeners of linear alkylbenzenesulfonate by defined pairs of heterotrophic bacteria.</title>
        <authorList>
            <person name="Schleheck D."/>
            <person name="Knepper T.P."/>
            <person name="Fischer K."/>
            <person name="Cook A.M."/>
        </authorList>
    </citation>
    <scope>NUCLEOTIDE SEQUENCE [LARGE SCALE GENOMIC DNA]</scope>
    <source>
        <strain evidence="3">DSM 14576 / KF-1</strain>
        <strain evidence="1">KF-1</strain>
    </source>
</reference>